<evidence type="ECO:0000256" key="1">
    <source>
        <dbReference type="SAM" id="Coils"/>
    </source>
</evidence>
<dbReference type="PROSITE" id="PS50011">
    <property type="entry name" value="PROTEIN_KINASE_DOM"/>
    <property type="match status" value="5"/>
</dbReference>
<keyword evidence="1" id="KW-0175">Coiled coil</keyword>
<evidence type="ECO:0000256" key="3">
    <source>
        <dbReference type="SAM" id="Phobius"/>
    </source>
</evidence>
<sequence length="2308" mass="264831">MSSRIHDLAHLKIPLESILSATNNFDDSIVSGRSGYEKSYMVQLSWSGELTVINARRFNKDRDELFWTEVSMLSSLKHQNLVSLLGFCYENGEKIIITRKEIQGSLSNYLSDATLLTWVQRLKISVGLARALSYIHYDEPRDFSVIHRGISSSAVLLNDNWEPKLSRFENSMKIEASQRHHSFQTSKVTGKIGYRDPPYKKTKCVNHKTEMYSFGIVLFELLCGRESIIADKINKYLAPAAIHLYKEKKLNEIVDWDLWKQMDSQSFDILAEIAYDCLNDELSQRPNIDEIVPRLEKALELARENRPKHSVPNHLAHLRIPLEDIESATNFFAKTNVIGTGGFGKRYKGQLLWFGELIDITAQRSINKEWDEKEKQFWTEILMLSSLKHKNLVSIIGFCNEVGAETIIYKRVSRDSLNQYLSDPVLLTWVNRLEICVGIAHALRYIHYDEPRDFSVIHRNICSYTILLNDDWQPKLHEFQHSMKIKVSERHHSCHMDSIWSRKGYADPTYLETNIGNHKSDIYSFGIVLFELLCGRESVSVDQDNKYLAPVAIFHYREKILDGIIDPDLWKQMNLQSLNIIAEIAYECLNEEQSQRPNMDQIITRLEKALKLQLECENAEHSSVLAEVGGTSSSHGEGSASHFTSTGVESNSRKKTMSSFKHLSHTQFSYEDLKSATNNFASENLIRRKTVGLVYQGRMLHSGQSIDIVARGIYPKYRKDESEKFSREKLMLLSLNHANLVSVVGFYDKNNRMITVYKKEANGSLNKYLSDETLTWMQRLKICLSVANALSYIHYDVGRDFSVIHCNIRSSKILLDAEWEPKLSGFELSLRNTVALRHRLLLTRDIVKDAYLDPKYKKTGGVTHKSDIYSFGVVLFEVLCGRSAVLQDEELGEGLLSQLKKSHLEDMINPHLREQMDPEAFKIFSETASYCIQEERAKRPHIDQVVNRLEKALEHQRKRENPIHRTSSNRLKEKHFEHLKIALDLINEATNNFNDTYCIGEGGYGKVYEADLELLDSSNSSSNEGVDKCDLPRKPSTVAIKRINNQEGEEGFIAEIETLTTCKHENIISLLGFCYEGNGAMILVYEHASKGSLQNYLGNSDKMTTFTWVQRLNICLDIAHGLNYIHNNTDHGKQKMIHRDIKSDNILLGDNWKAKIADFGLSKFHPAGQHASSTFIASTISGTYMYLDPEYEESGKLNKKSDIYSFGVVLLEILSGRLAYDSVYTNVNKKGIAPIARDHFEKGTIMQMVDHKIKEETDEHVFSLSKGPNKESLAIYLEIAFRCVADFQAERPTIEVVINKLKEALDSQENHKDNLKLSLEDIKSATKGFSQDNIIEHGNSGNVYKGATHSAHGDNIIAAKRMGKKSVEGEGEAEFVTELEILMEYKHENVIGLVGYCNEEDEKIIVYDYASRGSLDKYLSDDSLMWVMRLKICIDIASGLEFLHGTVSSPEMVIHRDISSSNILLFDNWKAKITDFGLSLVCPTNQDVGFVIDKVTCTIGYRDPLYSKTGFLTKESDIFSLGAVLFDVLCGKLSSENLDDEYLYLPFLAKYHYHVGKLDKLVFEGIKEQIVPQSYVTFTRIALQCLHHRRERRPTAHEVVVQLKKSLEFQEDHEIWEPKLPKEYKEIIQMSKCPDIYSTKKKEDLYNIFSKGILLQQEKVFLSFDGMGERNAMVSATMFSYKNSCPHEWKSLPESRFESVAEMSDVSNLNIEIETDTRLLSPNVIYGVNLVFKLCDSRKVSTKPMYVNLKYRVGSENLHAYFAKQRDKEWMMIELCRFMNQKEDVMFTCLLESFSSYYCGDGVIYVEGIEFRAIDKVKHEELRKLKEVQQVLESNFNVDHVQQLPANFEEIFEIHRNYDELFWLGEVNQKKLLVVSAKAALYKFSNVDLFTSKPSSHSRFEEAIALLPQQVFYINCTIKSQMLSPDTEYVCYLVFKLSEECQGMHNPVKVRDLLHQVNEVAEFFYFITPSPLNINDITRIPKQREDGWMEIQLWKFNSTCDFKDDSLSIYMKFTSHEGTMSGVIICGLEFRPMFIGNSDDIQRQREKKRMLQDEAQNPHIQPNNDEKFLSTHEEGLRDTIARLMREEMEKSRAELSNVAVTYHGVAVVRNQEVIVRNEESDGEEEIVLECLEEGNSRGELESDAQISLHALTLSNNKGCRFGRECELHIMIDTGSTHNFLNENVAKKLGCKIKSTSPLQAEMFATTVMLLSGVVIWFWVFRGYPHWETSNVISKEWVLLMMEKPLHEATNHDIQTPLKLLLEEFADVFVAPKGLPLQRSHDQKIPLKEGTPPINMRPYKYPPTQKDAK</sequence>
<dbReference type="Pfam" id="PF00069">
    <property type="entry name" value="Pkinase"/>
    <property type="match status" value="1"/>
</dbReference>
<dbReference type="InterPro" id="IPR011009">
    <property type="entry name" value="Kinase-like_dom_sf"/>
</dbReference>
<dbReference type="InterPro" id="IPR025886">
    <property type="entry name" value="PP2-like"/>
</dbReference>
<feature type="domain" description="Protein kinase" evidence="4">
    <location>
        <begin position="993"/>
        <end position="1305"/>
    </location>
</feature>
<feature type="region of interest" description="Disordered" evidence="2">
    <location>
        <begin position="2283"/>
        <end position="2308"/>
    </location>
</feature>
<dbReference type="PROSITE" id="PS00109">
    <property type="entry name" value="PROTEIN_KINASE_TYR"/>
    <property type="match status" value="1"/>
</dbReference>
<reference evidence="5" key="2">
    <citation type="submission" date="2022-01" db="EMBL/GenBank/DDBJ databases">
        <authorList>
            <person name="Yamashiro T."/>
            <person name="Shiraishi A."/>
            <person name="Satake H."/>
            <person name="Nakayama K."/>
        </authorList>
    </citation>
    <scope>NUCLEOTIDE SEQUENCE</scope>
</reference>
<evidence type="ECO:0000313" key="6">
    <source>
        <dbReference type="Proteomes" id="UP001151760"/>
    </source>
</evidence>
<organism evidence="5 6">
    <name type="scientific">Tanacetum coccineum</name>
    <dbReference type="NCBI Taxonomy" id="301880"/>
    <lineage>
        <taxon>Eukaryota</taxon>
        <taxon>Viridiplantae</taxon>
        <taxon>Streptophyta</taxon>
        <taxon>Embryophyta</taxon>
        <taxon>Tracheophyta</taxon>
        <taxon>Spermatophyta</taxon>
        <taxon>Magnoliopsida</taxon>
        <taxon>eudicotyledons</taxon>
        <taxon>Gunneridae</taxon>
        <taxon>Pentapetalae</taxon>
        <taxon>asterids</taxon>
        <taxon>campanulids</taxon>
        <taxon>Asterales</taxon>
        <taxon>Asteraceae</taxon>
        <taxon>Asteroideae</taxon>
        <taxon>Anthemideae</taxon>
        <taxon>Anthemidinae</taxon>
        <taxon>Tanacetum</taxon>
    </lineage>
</organism>
<dbReference type="Pfam" id="PF14299">
    <property type="entry name" value="PP2"/>
    <property type="match status" value="2"/>
</dbReference>
<keyword evidence="3" id="KW-0812">Transmembrane</keyword>
<dbReference type="InterPro" id="IPR008271">
    <property type="entry name" value="Ser/Thr_kinase_AS"/>
</dbReference>
<feature type="region of interest" description="Disordered" evidence="2">
    <location>
        <begin position="628"/>
        <end position="651"/>
    </location>
</feature>
<dbReference type="PANTHER" id="PTHR27003:SF471">
    <property type="entry name" value="VASCULAR ENDOTHELIAL GROWTH FACTOR RECEPTOR 2 (VEGFR2)-RELATED"/>
    <property type="match status" value="1"/>
</dbReference>
<dbReference type="Pfam" id="PF07714">
    <property type="entry name" value="PK_Tyr_Ser-Thr"/>
    <property type="match status" value="4"/>
</dbReference>
<dbReference type="PROSITE" id="PS00108">
    <property type="entry name" value="PROTEIN_KINASE_ST"/>
    <property type="match status" value="1"/>
</dbReference>
<evidence type="ECO:0000313" key="5">
    <source>
        <dbReference type="EMBL" id="GJT17428.1"/>
    </source>
</evidence>
<evidence type="ECO:0000256" key="2">
    <source>
        <dbReference type="SAM" id="MobiDB-lite"/>
    </source>
</evidence>
<feature type="transmembrane region" description="Helical" evidence="3">
    <location>
        <begin position="2202"/>
        <end position="2220"/>
    </location>
</feature>
<feature type="domain" description="Protein kinase" evidence="4">
    <location>
        <begin position="680"/>
        <end position="953"/>
    </location>
</feature>
<dbReference type="SMART" id="SM00220">
    <property type="entry name" value="S_TKc"/>
    <property type="match status" value="2"/>
</dbReference>
<keyword evidence="3" id="KW-0472">Membrane</keyword>
<keyword evidence="6" id="KW-1185">Reference proteome</keyword>
<dbReference type="EMBL" id="BQNB010013556">
    <property type="protein sequence ID" value="GJT17428.1"/>
    <property type="molecule type" value="Genomic_DNA"/>
</dbReference>
<dbReference type="InterPro" id="IPR000719">
    <property type="entry name" value="Prot_kinase_dom"/>
</dbReference>
<dbReference type="SUPFAM" id="SSF56112">
    <property type="entry name" value="Protein kinase-like (PK-like)"/>
    <property type="match status" value="5"/>
</dbReference>
<proteinExistence type="predicted"/>
<feature type="domain" description="Protein kinase" evidence="4">
    <location>
        <begin position="1329"/>
        <end position="1616"/>
    </location>
</feature>
<keyword evidence="3" id="KW-1133">Transmembrane helix</keyword>
<dbReference type="PANTHER" id="PTHR27003">
    <property type="entry name" value="OS07G0166700 PROTEIN"/>
    <property type="match status" value="1"/>
</dbReference>
<reference evidence="5" key="1">
    <citation type="journal article" date="2022" name="Int. J. Mol. Sci.">
        <title>Draft Genome of Tanacetum Coccineum: Genomic Comparison of Closely Related Tanacetum-Family Plants.</title>
        <authorList>
            <person name="Yamashiro T."/>
            <person name="Shiraishi A."/>
            <person name="Nakayama K."/>
            <person name="Satake H."/>
        </authorList>
    </citation>
    <scope>NUCLEOTIDE SEQUENCE</scope>
</reference>
<feature type="coiled-coil region" evidence="1">
    <location>
        <begin position="1298"/>
        <end position="1325"/>
    </location>
</feature>
<comment type="caution">
    <text evidence="5">The sequence shown here is derived from an EMBL/GenBank/DDBJ whole genome shotgun (WGS) entry which is preliminary data.</text>
</comment>
<dbReference type="Gene3D" id="1.10.510.10">
    <property type="entry name" value="Transferase(Phosphotransferase) domain 1"/>
    <property type="match status" value="5"/>
</dbReference>
<feature type="domain" description="Protein kinase" evidence="4">
    <location>
        <begin position="25"/>
        <end position="299"/>
    </location>
</feature>
<accession>A0ABQ5BUH4</accession>
<protein>
    <submittedName>
        <fullName evidence="5">Kinase-like domain, phloem protein 2-like protein</fullName>
    </submittedName>
</protein>
<dbReference type="InterPro" id="IPR001245">
    <property type="entry name" value="Ser-Thr/Tyr_kinase_cat_dom"/>
</dbReference>
<dbReference type="CDD" id="cd00303">
    <property type="entry name" value="retropepsin_like"/>
    <property type="match status" value="1"/>
</dbReference>
<feature type="compositionally biased region" description="Polar residues" evidence="2">
    <location>
        <begin position="630"/>
        <end position="650"/>
    </location>
</feature>
<gene>
    <name evidence="5" type="ORF">Tco_0876134</name>
</gene>
<dbReference type="Gene3D" id="3.30.200.20">
    <property type="entry name" value="Phosphorylase Kinase, domain 1"/>
    <property type="match status" value="5"/>
</dbReference>
<dbReference type="InterPro" id="IPR008266">
    <property type="entry name" value="Tyr_kinase_AS"/>
</dbReference>
<name>A0ABQ5BUH4_9ASTR</name>
<feature type="domain" description="Protein kinase" evidence="4">
    <location>
        <begin position="332"/>
        <end position="610"/>
    </location>
</feature>
<evidence type="ECO:0000259" key="4">
    <source>
        <dbReference type="PROSITE" id="PS50011"/>
    </source>
</evidence>
<dbReference type="Proteomes" id="UP001151760">
    <property type="component" value="Unassembled WGS sequence"/>
</dbReference>
<dbReference type="InterPro" id="IPR045272">
    <property type="entry name" value="ANXUR1/2-like"/>
</dbReference>